<feature type="domain" description="Histidine kinase" evidence="8">
    <location>
        <begin position="995"/>
        <end position="1198"/>
    </location>
</feature>
<dbReference type="SMART" id="SM00387">
    <property type="entry name" value="HATPase_c"/>
    <property type="match status" value="1"/>
</dbReference>
<dbReference type="AlphaFoldDB" id="A0A133UKN7"/>
<dbReference type="PANTHER" id="PTHR43304:SF1">
    <property type="entry name" value="PAC DOMAIN-CONTAINING PROTEIN"/>
    <property type="match status" value="1"/>
</dbReference>
<feature type="domain" description="PAS" evidence="10">
    <location>
        <begin position="380"/>
        <end position="425"/>
    </location>
</feature>
<reference evidence="12 13" key="1">
    <citation type="journal article" date="2016" name="Sci. Rep.">
        <title>Metabolic traits of an uncultured archaeal lineage -MSBL1- from brine pools of the Red Sea.</title>
        <authorList>
            <person name="Mwirichia R."/>
            <person name="Alam I."/>
            <person name="Rashid M."/>
            <person name="Vinu M."/>
            <person name="Ba-Alawi W."/>
            <person name="Anthony Kamau A."/>
            <person name="Kamanda Ngugi D."/>
            <person name="Goker M."/>
            <person name="Klenk H.P."/>
            <person name="Bajic V."/>
            <person name="Stingl U."/>
        </authorList>
    </citation>
    <scope>NUCLEOTIDE SEQUENCE [LARGE SCALE GENOMIC DNA]</scope>
    <source>
        <strain evidence="12">SCGC-AAA259I07</strain>
    </source>
</reference>
<dbReference type="Gene3D" id="3.30.565.10">
    <property type="entry name" value="Histidine kinase-like ATPase, C-terminal domain"/>
    <property type="match status" value="1"/>
</dbReference>
<evidence type="ECO:0000256" key="6">
    <source>
        <dbReference type="PROSITE-ProRule" id="PRU00169"/>
    </source>
</evidence>
<feature type="domain" description="PAS" evidence="10">
    <location>
        <begin position="750"/>
        <end position="805"/>
    </location>
</feature>
<evidence type="ECO:0000256" key="5">
    <source>
        <dbReference type="ARBA" id="ARBA00022777"/>
    </source>
</evidence>
<dbReference type="InterPro" id="IPR052162">
    <property type="entry name" value="Sensor_kinase/Photoreceptor"/>
</dbReference>
<dbReference type="InterPro" id="IPR036890">
    <property type="entry name" value="HATPase_C_sf"/>
</dbReference>
<organism evidence="12 13">
    <name type="scientific">candidate division MSBL1 archaeon SCGC-AAA259I07</name>
    <dbReference type="NCBI Taxonomy" id="1698266"/>
    <lineage>
        <taxon>Archaea</taxon>
        <taxon>Methanobacteriati</taxon>
        <taxon>Methanobacteriota</taxon>
        <taxon>candidate division MSBL1</taxon>
    </lineage>
</organism>
<dbReference type="EC" id="2.7.13.3" evidence="2"/>
<sequence>MRVLLIDDETDILEQAKIFLEKEDNRLDVETAGSAEEGLEMLNSSEYDAVVSDYQMPRMDGLEFLESVRKERDSDIPFIIFTGKGREEVAIKALNLGADRYLQKGGSPKSQYRVLADAVVQEVDHHRTELERERARKEWRRTFDALPDIATLISPSHEIVKINKRGAEALGMDREDIIGKKCYELVHGRDEPIEECPCTEVDETGEVDVGEVFEEKGRYYIAAASPMLDENGEVEAFAHTVRDITERKEMEEELRESEERFRSIFEGLDVAVFVVLSGEQNYGKILEVNPAAEKLLGYSRGVLVGRNILDFVSEEEEKITGTLGDGERKHFVQKKVRNDGTEIWTEVSLVPFEYGGRETHLSIQRDITERKEAEKELRKLEREKSLILESTDEIIAYHDTDHNLIWANQAYSEATGESVEEMKGRKCYEIWLGRKESCEGCPVDKALETGESERGEMSPPGEEKDWLVRGSPVRDEEGNIIGAIETTLDITERKEKQKKLDFKTGLLDDLMDNIPDIIYFKDEDARFVEVNQSKAEEVGEENRESLYGKTDFDYYPEERAEKSYKDDMRVIEEEKPVIQREERHETPEGEDYWLEATKVPRYDDEGNITGLLGISRDITERKKMEEELQKSERKFRRSFEANPDPVFLLDRDGVFVDVNQTALQVLGFEKGEIVGSSLWDAPFFPDETMKKTTERFERRKEGEEIPPYSVELETKDGERIITEVNVGKFEENGFEGEIVIARDITERKMAEERFETFFEELGDAVFVTKLDEEENGEILEVNPAAVEETGYSKEELIGMDIHDLIVGTEAEKNTRHKERLENGETVTYSNKKRRKDGSEYWDEVTITPINYGGEKAALGINHNITKRKKEKEKYKTLFNQLTDALFLESTDGRILDVNKAACELLGYDYEELMGMSVDDLVPENAPAFLPREIDKATRKGKPLETVNRRKDGTLVPIELRGRIIELEEEKRMLVSIRDITERKEAEEREEFLHSLLRHDVRNKAQVVEGYLELLRETNLSEEQEELVEKAIRGSEDGIDIIEKVRSLREISEKEKIEEINVGKIIKNVISERESQASEKGISIEYEGCECKVRGGPLLEELFSNLIENSIVHSNCEKIFISSEETEDECIITVEDNGCGIPDEIKEKIFERGFKGGDTGVSGLGMYLVKQIIESYDGGIEVKDSELGGARFDIRLKKA</sequence>
<keyword evidence="4" id="KW-0808">Transferase</keyword>
<feature type="domain" description="PAC" evidence="11">
    <location>
        <begin position="578"/>
        <end position="630"/>
    </location>
</feature>
<keyword evidence="3 6" id="KW-0597">Phosphoprotein</keyword>
<keyword evidence="5" id="KW-0418">Kinase</keyword>
<evidence type="ECO:0000259" key="10">
    <source>
        <dbReference type="PROSITE" id="PS50112"/>
    </source>
</evidence>
<dbReference type="InterPro" id="IPR000700">
    <property type="entry name" value="PAS-assoc_C"/>
</dbReference>
<dbReference type="InterPro" id="IPR000014">
    <property type="entry name" value="PAS"/>
</dbReference>
<dbReference type="InterPro" id="IPR011006">
    <property type="entry name" value="CheY-like_superfamily"/>
</dbReference>
<dbReference type="CDD" id="cd00075">
    <property type="entry name" value="HATPase"/>
    <property type="match status" value="1"/>
</dbReference>
<name>A0A133UKN7_9EURY</name>
<dbReference type="Pfam" id="PF00072">
    <property type="entry name" value="Response_reg"/>
    <property type="match status" value="1"/>
</dbReference>
<feature type="domain" description="PAS" evidence="10">
    <location>
        <begin position="870"/>
        <end position="940"/>
    </location>
</feature>
<feature type="domain" description="Response regulatory" evidence="9">
    <location>
        <begin position="2"/>
        <end position="119"/>
    </location>
</feature>
<dbReference type="PROSITE" id="PS50109">
    <property type="entry name" value="HIS_KIN"/>
    <property type="match status" value="1"/>
</dbReference>
<evidence type="ECO:0000256" key="3">
    <source>
        <dbReference type="ARBA" id="ARBA00022553"/>
    </source>
</evidence>
<dbReference type="GO" id="GO:0004673">
    <property type="term" value="F:protein histidine kinase activity"/>
    <property type="evidence" value="ECO:0007669"/>
    <property type="project" value="UniProtKB-EC"/>
</dbReference>
<dbReference type="SMART" id="SM00448">
    <property type="entry name" value="REC"/>
    <property type="match status" value="1"/>
</dbReference>
<evidence type="ECO:0000256" key="2">
    <source>
        <dbReference type="ARBA" id="ARBA00012438"/>
    </source>
</evidence>
<dbReference type="Pfam" id="PF13426">
    <property type="entry name" value="PAS_9"/>
    <property type="match status" value="3"/>
</dbReference>
<feature type="domain" description="PAS" evidence="10">
    <location>
        <begin position="631"/>
        <end position="703"/>
    </location>
</feature>
<dbReference type="PANTHER" id="PTHR43304">
    <property type="entry name" value="PHYTOCHROME-LIKE PROTEIN CPH1"/>
    <property type="match status" value="1"/>
</dbReference>
<feature type="coiled-coil region" evidence="7">
    <location>
        <begin position="614"/>
        <end position="641"/>
    </location>
</feature>
<dbReference type="PATRIC" id="fig|1698266.3.peg.410"/>
<protein>
    <recommendedName>
        <fullName evidence="2">histidine kinase</fullName>
        <ecNumber evidence="2">2.7.13.3</ecNumber>
    </recommendedName>
</protein>
<dbReference type="PROSITE" id="PS50112">
    <property type="entry name" value="PAS"/>
    <property type="match status" value="6"/>
</dbReference>
<feature type="coiled-coil region" evidence="7">
    <location>
        <begin position="363"/>
        <end position="390"/>
    </location>
</feature>
<comment type="catalytic activity">
    <reaction evidence="1">
        <text>ATP + protein L-histidine = ADP + protein N-phospho-L-histidine.</text>
        <dbReference type="EC" id="2.7.13.3"/>
    </reaction>
</comment>
<evidence type="ECO:0000259" key="8">
    <source>
        <dbReference type="PROSITE" id="PS50109"/>
    </source>
</evidence>
<evidence type="ECO:0000256" key="7">
    <source>
        <dbReference type="SAM" id="Coils"/>
    </source>
</evidence>
<dbReference type="PROSITE" id="PS50113">
    <property type="entry name" value="PAC"/>
    <property type="match status" value="6"/>
</dbReference>
<dbReference type="SUPFAM" id="SSF55874">
    <property type="entry name" value="ATPase domain of HSP90 chaperone/DNA topoisomerase II/histidine kinase"/>
    <property type="match status" value="1"/>
</dbReference>
<evidence type="ECO:0000256" key="4">
    <source>
        <dbReference type="ARBA" id="ARBA00022679"/>
    </source>
</evidence>
<dbReference type="InterPro" id="IPR013656">
    <property type="entry name" value="PAS_4"/>
</dbReference>
<dbReference type="CDD" id="cd00156">
    <property type="entry name" value="REC"/>
    <property type="match status" value="1"/>
</dbReference>
<dbReference type="SMART" id="SM00091">
    <property type="entry name" value="PAS"/>
    <property type="match status" value="7"/>
</dbReference>
<evidence type="ECO:0000259" key="11">
    <source>
        <dbReference type="PROSITE" id="PS50113"/>
    </source>
</evidence>
<feature type="domain" description="PAC" evidence="11">
    <location>
        <begin position="941"/>
        <end position="991"/>
    </location>
</feature>
<dbReference type="SUPFAM" id="SSF52172">
    <property type="entry name" value="CheY-like"/>
    <property type="match status" value="1"/>
</dbReference>
<feature type="domain" description="PAS" evidence="10">
    <location>
        <begin position="257"/>
        <end position="316"/>
    </location>
</feature>
<gene>
    <name evidence="12" type="ORF">AKJ36_02300</name>
</gene>
<dbReference type="InterPro" id="IPR001610">
    <property type="entry name" value="PAC"/>
</dbReference>
<evidence type="ECO:0000259" key="9">
    <source>
        <dbReference type="PROSITE" id="PS50110"/>
    </source>
</evidence>
<evidence type="ECO:0000313" key="13">
    <source>
        <dbReference type="Proteomes" id="UP000070155"/>
    </source>
</evidence>
<feature type="domain" description="PAC" evidence="11">
    <location>
        <begin position="203"/>
        <end position="256"/>
    </location>
</feature>
<dbReference type="PROSITE" id="PS50110">
    <property type="entry name" value="RESPONSE_REGULATORY"/>
    <property type="match status" value="1"/>
</dbReference>
<dbReference type="Pfam" id="PF00989">
    <property type="entry name" value="PAS"/>
    <property type="match status" value="1"/>
</dbReference>
<dbReference type="CDD" id="cd00130">
    <property type="entry name" value="PAS"/>
    <property type="match status" value="7"/>
</dbReference>
<dbReference type="Pfam" id="PF08448">
    <property type="entry name" value="PAS_4"/>
    <property type="match status" value="3"/>
</dbReference>
<dbReference type="InterPro" id="IPR003594">
    <property type="entry name" value="HATPase_dom"/>
</dbReference>
<dbReference type="SUPFAM" id="SSF55785">
    <property type="entry name" value="PYP-like sensor domain (PAS domain)"/>
    <property type="match status" value="7"/>
</dbReference>
<keyword evidence="13" id="KW-1185">Reference proteome</keyword>
<dbReference type="GO" id="GO:0000160">
    <property type="term" value="P:phosphorelay signal transduction system"/>
    <property type="evidence" value="ECO:0007669"/>
    <property type="project" value="InterPro"/>
</dbReference>
<dbReference type="Pfam" id="PF02518">
    <property type="entry name" value="HATPase_c"/>
    <property type="match status" value="1"/>
</dbReference>
<dbReference type="PRINTS" id="PR00344">
    <property type="entry name" value="BCTRLSENSOR"/>
</dbReference>
<feature type="domain" description="PAS" evidence="10">
    <location>
        <begin position="135"/>
        <end position="190"/>
    </location>
</feature>
<evidence type="ECO:0000256" key="1">
    <source>
        <dbReference type="ARBA" id="ARBA00000085"/>
    </source>
</evidence>
<dbReference type="InterPro" id="IPR004358">
    <property type="entry name" value="Sig_transdc_His_kin-like_C"/>
</dbReference>
<dbReference type="EMBL" id="LHXQ01000030">
    <property type="protein sequence ID" value="KXA94757.1"/>
    <property type="molecule type" value="Genomic_DNA"/>
</dbReference>
<evidence type="ECO:0000313" key="12">
    <source>
        <dbReference type="EMBL" id="KXA94757.1"/>
    </source>
</evidence>
<dbReference type="NCBIfam" id="TIGR00229">
    <property type="entry name" value="sensory_box"/>
    <property type="match status" value="7"/>
</dbReference>
<comment type="caution">
    <text evidence="12">The sequence shown here is derived from an EMBL/GenBank/DDBJ whole genome shotgun (WGS) entry which is preliminary data.</text>
</comment>
<dbReference type="SMART" id="SM00086">
    <property type="entry name" value="PAC"/>
    <property type="match status" value="7"/>
</dbReference>
<dbReference type="Gene3D" id="3.40.50.2300">
    <property type="match status" value="1"/>
</dbReference>
<feature type="domain" description="PAC" evidence="11">
    <location>
        <begin position="450"/>
        <end position="502"/>
    </location>
</feature>
<dbReference type="Gene3D" id="3.30.450.20">
    <property type="entry name" value="PAS domain"/>
    <property type="match status" value="7"/>
</dbReference>
<feature type="domain" description="PAC" evidence="11">
    <location>
        <begin position="706"/>
        <end position="756"/>
    </location>
</feature>
<dbReference type="InterPro" id="IPR001789">
    <property type="entry name" value="Sig_transdc_resp-reg_receiver"/>
</dbReference>
<feature type="modified residue" description="4-aspartylphosphate" evidence="6">
    <location>
        <position position="53"/>
    </location>
</feature>
<feature type="domain" description="PAC" evidence="11">
    <location>
        <begin position="329"/>
        <end position="379"/>
    </location>
</feature>
<dbReference type="InterPro" id="IPR005467">
    <property type="entry name" value="His_kinase_dom"/>
</dbReference>
<dbReference type="InterPro" id="IPR013767">
    <property type="entry name" value="PAS_fold"/>
</dbReference>
<dbReference type="InterPro" id="IPR035965">
    <property type="entry name" value="PAS-like_dom_sf"/>
</dbReference>
<proteinExistence type="predicted"/>
<keyword evidence="7" id="KW-0175">Coiled coil</keyword>
<accession>A0A133UKN7</accession>
<dbReference type="Proteomes" id="UP000070155">
    <property type="component" value="Unassembled WGS sequence"/>
</dbReference>